<sequence length="426" mass="46435">MHIDQASEAELKEQLNDLYEQYEQLAERKLGLDLTRGKPGAEQVALSNALDGILGGDYRAADGTDVRNYGGLDGLAEARELFGALLGVAPEETLVGGNSSLTLMYQVIDFAMNEGLRGEDTAWALNDQVKFLCPVPGYDRHFSICEYMHIEMLPVPMLDSGPDMDRVEELVRNDPDIKGIWCVPRFSNPSGCVYSDDTVERLAKLPQLAGEHFIVMWDNAYAVHSLYDDAPALASIADYCRAHDTLDHVFQFGSTSKVTFAGGGVAFVGSSERNLSTLKAHLAFQTIGPDKVNQLRHVRFLPDRAAIEAHMARHAALIRPRFEAVLDTLERELAGTGMGHWTAPRGGYFISFDTRPGLAREVVDLAGNIGVKLTPAGATHPYGRDEADTNIRLAPTFPSSEEVQASIDAFVVCVKLATVKQALAAG</sequence>
<keyword evidence="1" id="KW-0032">Aminotransferase</keyword>
<reference evidence="1" key="1">
    <citation type="submission" date="2021-02" db="EMBL/GenBank/DDBJ databases">
        <title>PHA producing bacteria isolated from coastal sediment in Guangdong, Shenzhen.</title>
        <authorList>
            <person name="Zheng W."/>
            <person name="Yu S."/>
            <person name="Huang Y."/>
        </authorList>
    </citation>
    <scope>NUCLEOTIDE SEQUENCE</scope>
    <source>
        <strain evidence="1">TN14-10</strain>
    </source>
</reference>
<gene>
    <name evidence="1" type="ORF">JYP50_03900</name>
</gene>
<dbReference type="InterPro" id="IPR015422">
    <property type="entry name" value="PyrdxlP-dep_Trfase_small"/>
</dbReference>
<dbReference type="PANTHER" id="PTHR43799">
    <property type="entry name" value="AMINOTRANSFERASE, PUTATIVE-RELATED"/>
    <property type="match status" value="1"/>
</dbReference>
<dbReference type="Pfam" id="PF12897">
    <property type="entry name" value="Asp_aminotransf"/>
    <property type="match status" value="1"/>
</dbReference>
<dbReference type="Gene3D" id="3.90.1150.10">
    <property type="entry name" value="Aspartate Aminotransferase, domain 1"/>
    <property type="match status" value="1"/>
</dbReference>
<dbReference type="EMBL" id="JAFKCZ010000003">
    <property type="protein sequence ID" value="MBN7795719.1"/>
    <property type="molecule type" value="Genomic_DNA"/>
</dbReference>
<protein>
    <submittedName>
        <fullName evidence="1">Aminotransferase class I/II-fold pyridoxal phosphate-dependent enzyme</fullName>
    </submittedName>
</protein>
<dbReference type="AlphaFoldDB" id="A0A939IHN9"/>
<dbReference type="RefSeq" id="WP_206559171.1">
    <property type="nucleotide sequence ID" value="NZ_JAFKCZ010000003.1"/>
</dbReference>
<dbReference type="CDD" id="cd00609">
    <property type="entry name" value="AAT_like"/>
    <property type="match status" value="1"/>
</dbReference>
<accession>A0A939IHN9</accession>
<dbReference type="SUPFAM" id="SSF53383">
    <property type="entry name" value="PLP-dependent transferases"/>
    <property type="match status" value="1"/>
</dbReference>
<keyword evidence="1" id="KW-0808">Transferase</keyword>
<organism evidence="1 2">
    <name type="scientific">Parahaliea mediterranea</name>
    <dbReference type="NCBI Taxonomy" id="651086"/>
    <lineage>
        <taxon>Bacteria</taxon>
        <taxon>Pseudomonadati</taxon>
        <taxon>Pseudomonadota</taxon>
        <taxon>Gammaproteobacteria</taxon>
        <taxon>Cellvibrionales</taxon>
        <taxon>Halieaceae</taxon>
        <taxon>Parahaliea</taxon>
    </lineage>
</organism>
<keyword evidence="2" id="KW-1185">Reference proteome</keyword>
<evidence type="ECO:0000313" key="1">
    <source>
        <dbReference type="EMBL" id="MBN7795719.1"/>
    </source>
</evidence>
<dbReference type="Proteomes" id="UP000664303">
    <property type="component" value="Unassembled WGS sequence"/>
</dbReference>
<proteinExistence type="predicted"/>
<name>A0A939IHN9_9GAMM</name>
<evidence type="ECO:0000313" key="2">
    <source>
        <dbReference type="Proteomes" id="UP000664303"/>
    </source>
</evidence>
<dbReference type="InterPro" id="IPR015421">
    <property type="entry name" value="PyrdxlP-dep_Trfase_major"/>
</dbReference>
<dbReference type="InterPro" id="IPR024551">
    <property type="entry name" value="AspAT_Ic"/>
</dbReference>
<comment type="caution">
    <text evidence="1">The sequence shown here is derived from an EMBL/GenBank/DDBJ whole genome shotgun (WGS) entry which is preliminary data.</text>
</comment>
<dbReference type="PANTHER" id="PTHR43799:SF1">
    <property type="entry name" value="ASPARTATE AMINOTRANSFERASE"/>
    <property type="match status" value="1"/>
</dbReference>
<dbReference type="GO" id="GO:0004069">
    <property type="term" value="F:L-aspartate:2-oxoglutarate aminotransferase activity"/>
    <property type="evidence" value="ECO:0007669"/>
    <property type="project" value="InterPro"/>
</dbReference>
<dbReference type="Gene3D" id="3.40.640.10">
    <property type="entry name" value="Type I PLP-dependent aspartate aminotransferase-like (Major domain)"/>
    <property type="match status" value="1"/>
</dbReference>
<dbReference type="InterPro" id="IPR015424">
    <property type="entry name" value="PyrdxlP-dep_Trfase"/>
</dbReference>